<feature type="transmembrane region" description="Helical" evidence="1">
    <location>
        <begin position="79"/>
        <end position="96"/>
    </location>
</feature>
<organism evidence="2 3">
    <name type="scientific">Actinocatenispora thailandica</name>
    <dbReference type="NCBI Taxonomy" id="227318"/>
    <lineage>
        <taxon>Bacteria</taxon>
        <taxon>Bacillati</taxon>
        <taxon>Actinomycetota</taxon>
        <taxon>Actinomycetes</taxon>
        <taxon>Micromonosporales</taxon>
        <taxon>Micromonosporaceae</taxon>
        <taxon>Actinocatenispora</taxon>
    </lineage>
</organism>
<dbReference type="RefSeq" id="WP_203964590.1">
    <property type="nucleotide sequence ID" value="NZ_AP023355.1"/>
</dbReference>
<keyword evidence="1" id="KW-0812">Transmembrane</keyword>
<evidence type="ECO:0000313" key="3">
    <source>
        <dbReference type="Proteomes" id="UP000611640"/>
    </source>
</evidence>
<keyword evidence="1" id="KW-0472">Membrane</keyword>
<accession>A0A7R7DVF0</accession>
<evidence type="ECO:0008006" key="4">
    <source>
        <dbReference type="Google" id="ProtNLM"/>
    </source>
</evidence>
<keyword evidence="1" id="KW-1133">Transmembrane helix</keyword>
<evidence type="ECO:0000256" key="1">
    <source>
        <dbReference type="SAM" id="Phobius"/>
    </source>
</evidence>
<proteinExistence type="predicted"/>
<dbReference type="Proteomes" id="UP000611640">
    <property type="component" value="Chromosome"/>
</dbReference>
<feature type="transmembrane region" description="Helical" evidence="1">
    <location>
        <begin position="20"/>
        <end position="40"/>
    </location>
</feature>
<evidence type="ECO:0000313" key="2">
    <source>
        <dbReference type="EMBL" id="BCJ38577.1"/>
    </source>
</evidence>
<keyword evidence="3" id="KW-1185">Reference proteome</keyword>
<dbReference type="EMBL" id="AP023355">
    <property type="protein sequence ID" value="BCJ38577.1"/>
    <property type="molecule type" value="Genomic_DNA"/>
</dbReference>
<dbReference type="AlphaFoldDB" id="A0A7R7DVF0"/>
<reference evidence="2 3" key="1">
    <citation type="submission" date="2020-08" db="EMBL/GenBank/DDBJ databases">
        <title>Whole genome shotgun sequence of Actinocatenispora thailandica NBRC 105041.</title>
        <authorList>
            <person name="Komaki H."/>
            <person name="Tamura T."/>
        </authorList>
    </citation>
    <scope>NUCLEOTIDE SEQUENCE [LARGE SCALE GENOMIC DNA]</scope>
    <source>
        <strain evidence="2 3">NBRC 105041</strain>
    </source>
</reference>
<gene>
    <name evidence="2" type="ORF">Athai_60800</name>
</gene>
<protein>
    <recommendedName>
        <fullName evidence="4">Transmembrane protein</fullName>
    </recommendedName>
</protein>
<dbReference type="KEGG" id="atl:Athai_60800"/>
<sequence>MARLRLIEYRWPRHARVATIVVTLVGAAALVVSAFLLATIDEHNGPMCGQFRMRPGDECYLGGSGSPASYSDVASAPGIPPFLFAGAVMLVVWLVLHVRRQNRPTAGEIRDFEKYVVRRRGELPEHHASSPDWQRRWPTLPQLQARFERRVQRERKRKGIRTAGPGA</sequence>
<name>A0A7R7DVF0_9ACTN</name>